<feature type="region of interest" description="Disordered" evidence="1">
    <location>
        <begin position="26"/>
        <end position="47"/>
    </location>
</feature>
<protein>
    <submittedName>
        <fullName evidence="2">Uncharacterized protein</fullName>
    </submittedName>
</protein>
<reference evidence="2 3" key="1">
    <citation type="submission" date="2016-10" db="EMBL/GenBank/DDBJ databases">
        <title>Draft Genome sequence of Roseomonas sp. strain M3.</title>
        <authorList>
            <person name="Subhash Y."/>
            <person name="Lee S."/>
        </authorList>
    </citation>
    <scope>NUCLEOTIDE SEQUENCE [LARGE SCALE GENOMIC DNA]</scope>
    <source>
        <strain evidence="2 3">M3</strain>
    </source>
</reference>
<comment type="caution">
    <text evidence="2">The sequence shown here is derived from an EMBL/GenBank/DDBJ whole genome shotgun (WGS) entry which is preliminary data.</text>
</comment>
<feature type="region of interest" description="Disordered" evidence="1">
    <location>
        <begin position="148"/>
        <end position="170"/>
    </location>
</feature>
<dbReference type="AlphaFoldDB" id="A0A1V2H0L5"/>
<name>A0A1V2H0L5_9PROT</name>
<evidence type="ECO:0000256" key="1">
    <source>
        <dbReference type="SAM" id="MobiDB-lite"/>
    </source>
</evidence>
<evidence type="ECO:0000313" key="3">
    <source>
        <dbReference type="Proteomes" id="UP000188879"/>
    </source>
</evidence>
<sequence length="170" mass="18981">MIGVLLILVGMWYVMLTRPQETPLQQLSAGRPLPQKEDYLAPGNGRAPLPPRGAEGSVFVTLHRNAYEHGDVTTFWFFESQEASLPVKQSCVFFLPASPDGLAASERRRSFEIEQRPGGRQTNPGYMATGLTLTEWNQAAEVCRWHDGAQPSRRPEAPSRHPEAPLSRRT</sequence>
<dbReference type="EMBL" id="MLCO01000144">
    <property type="protein sequence ID" value="ONG52119.1"/>
    <property type="molecule type" value="Genomic_DNA"/>
</dbReference>
<dbReference type="Proteomes" id="UP000188879">
    <property type="component" value="Unassembled WGS sequence"/>
</dbReference>
<accession>A0A1V2H0L5</accession>
<proteinExistence type="predicted"/>
<feature type="compositionally biased region" description="Basic and acidic residues" evidence="1">
    <location>
        <begin position="148"/>
        <end position="163"/>
    </location>
</feature>
<gene>
    <name evidence="2" type="ORF">BKE38_15010</name>
</gene>
<organism evidence="2 3">
    <name type="scientific">Teichococcus deserti</name>
    <dbReference type="NCBI Taxonomy" id="1817963"/>
    <lineage>
        <taxon>Bacteria</taxon>
        <taxon>Pseudomonadati</taxon>
        <taxon>Pseudomonadota</taxon>
        <taxon>Alphaproteobacteria</taxon>
        <taxon>Acetobacterales</taxon>
        <taxon>Roseomonadaceae</taxon>
        <taxon>Roseomonas</taxon>
    </lineage>
</organism>
<evidence type="ECO:0000313" key="2">
    <source>
        <dbReference type="EMBL" id="ONG52119.1"/>
    </source>
</evidence>
<keyword evidence="3" id="KW-1185">Reference proteome</keyword>